<organism evidence="1 2">
    <name type="scientific">Mycobacterium ulcerans str. Harvey</name>
    <dbReference type="NCBI Taxonomy" id="1299332"/>
    <lineage>
        <taxon>Bacteria</taxon>
        <taxon>Bacillati</taxon>
        <taxon>Actinomycetota</taxon>
        <taxon>Actinomycetes</taxon>
        <taxon>Mycobacteriales</taxon>
        <taxon>Mycobacteriaceae</taxon>
        <taxon>Mycobacterium</taxon>
        <taxon>Mycobacterium ulcerans group</taxon>
    </lineage>
</organism>
<evidence type="ECO:0000313" key="1">
    <source>
        <dbReference type="EMBL" id="EUA89207.1"/>
    </source>
</evidence>
<gene>
    <name evidence="1" type="ORF">I551_4314</name>
</gene>
<evidence type="ECO:0000313" key="2">
    <source>
        <dbReference type="Proteomes" id="UP000020681"/>
    </source>
</evidence>
<accession>A0ABN0QWW0</accession>
<proteinExistence type="predicted"/>
<sequence length="69" mass="7426">MANVGRPVAKALDLVHRSFVLQQGRPKEVTKRAQPALIKTVLYPKAGVDQDQPVAGLDEQDVAQQCCAG</sequence>
<keyword evidence="2" id="KW-1185">Reference proteome</keyword>
<dbReference type="EMBL" id="JAOL01000125">
    <property type="protein sequence ID" value="EUA89207.1"/>
    <property type="molecule type" value="Genomic_DNA"/>
</dbReference>
<protein>
    <submittedName>
        <fullName evidence="1">Uncharacterized protein</fullName>
    </submittedName>
</protein>
<comment type="caution">
    <text evidence="1">The sequence shown here is derived from an EMBL/GenBank/DDBJ whole genome shotgun (WGS) entry which is preliminary data.</text>
</comment>
<name>A0ABN0QWW0_MYCUL</name>
<dbReference type="Proteomes" id="UP000020681">
    <property type="component" value="Unassembled WGS sequence"/>
</dbReference>
<reference evidence="1 2" key="1">
    <citation type="submission" date="2014-01" db="EMBL/GenBank/DDBJ databases">
        <authorList>
            <person name="Dobos K."/>
            <person name="Lenaerts A."/>
            <person name="Ordway D."/>
            <person name="DeGroote M.A."/>
            <person name="Parker T."/>
            <person name="Sizemore C."/>
            <person name="Tallon L.J."/>
            <person name="Sadzewicz L.K."/>
            <person name="Sengamalay N."/>
            <person name="Fraser C.M."/>
            <person name="Hine E."/>
            <person name="Shefchek K.A."/>
            <person name="Das S.P."/>
            <person name="Tettelin H."/>
        </authorList>
    </citation>
    <scope>NUCLEOTIDE SEQUENCE [LARGE SCALE GENOMIC DNA]</scope>
    <source>
        <strain evidence="1 2">Harvey</strain>
    </source>
</reference>